<evidence type="ECO:0000256" key="2">
    <source>
        <dbReference type="SAM" id="Phobius"/>
    </source>
</evidence>
<reference evidence="3" key="1">
    <citation type="submission" date="2022-08" db="UniProtKB">
        <authorList>
            <consortium name="EnsemblMetazoa"/>
        </authorList>
    </citation>
    <scope>IDENTIFICATION</scope>
</reference>
<dbReference type="Proteomes" id="UP000075882">
    <property type="component" value="Unassembled WGS sequence"/>
</dbReference>
<feature type="compositionally biased region" description="Polar residues" evidence="1">
    <location>
        <begin position="1"/>
        <end position="15"/>
    </location>
</feature>
<evidence type="ECO:0000256" key="1">
    <source>
        <dbReference type="SAM" id="MobiDB-lite"/>
    </source>
</evidence>
<organism evidence="3">
    <name type="scientific">Anopheles coluzzii</name>
    <name type="common">African malaria mosquito</name>
    <dbReference type="NCBI Taxonomy" id="1518534"/>
    <lineage>
        <taxon>Eukaryota</taxon>
        <taxon>Metazoa</taxon>
        <taxon>Ecdysozoa</taxon>
        <taxon>Arthropoda</taxon>
        <taxon>Hexapoda</taxon>
        <taxon>Insecta</taxon>
        <taxon>Pterygota</taxon>
        <taxon>Neoptera</taxon>
        <taxon>Endopterygota</taxon>
        <taxon>Diptera</taxon>
        <taxon>Nematocera</taxon>
        <taxon>Culicoidea</taxon>
        <taxon>Culicidae</taxon>
        <taxon>Anophelinae</taxon>
        <taxon>Anopheles</taxon>
    </lineage>
</organism>
<protein>
    <submittedName>
        <fullName evidence="3">Uncharacterized protein</fullName>
    </submittedName>
</protein>
<keyword evidence="2" id="KW-1133">Transmembrane helix</keyword>
<feature type="region of interest" description="Disordered" evidence="1">
    <location>
        <begin position="1"/>
        <end position="25"/>
    </location>
</feature>
<accession>A0A8W7PYU2</accession>
<keyword evidence="2" id="KW-0472">Membrane</keyword>
<keyword evidence="2" id="KW-0812">Transmembrane</keyword>
<dbReference type="AlphaFoldDB" id="A0A8W7PYU2"/>
<dbReference type="EnsemblMetazoa" id="ACOM039647-RA">
    <property type="protein sequence ID" value="ACOM039647-PA.1"/>
    <property type="gene ID" value="ACOM039647"/>
</dbReference>
<evidence type="ECO:0000313" key="3">
    <source>
        <dbReference type="EnsemblMetazoa" id="ACOM039647-PA.1"/>
    </source>
</evidence>
<feature type="transmembrane region" description="Helical" evidence="2">
    <location>
        <begin position="92"/>
        <end position="112"/>
    </location>
</feature>
<proteinExistence type="predicted"/>
<sequence>MPWMDSSVSRNSSTGAMRLDDEDEDDDELTGTIRFDSGVLLSSTRLPATLACCRAFRAEEDDGWWYSLRHRSRDSAVRRACKTDISLLSRLVILRLVIAVAGVAVVVVVVAVDAVVVPSVEATVAVTVTDGKRDSSDQARGLRSPARGL</sequence>
<name>A0A8W7PYU2_ANOCL</name>